<keyword evidence="2" id="KW-0732">Signal</keyword>
<comment type="caution">
    <text evidence="3">The sequence shown here is derived from an EMBL/GenBank/DDBJ whole genome shotgun (WGS) entry which is preliminary data.</text>
</comment>
<dbReference type="AlphaFoldDB" id="A0A8S1ERF8"/>
<organism evidence="3 4">
    <name type="scientific">Caenorhabditis bovis</name>
    <dbReference type="NCBI Taxonomy" id="2654633"/>
    <lineage>
        <taxon>Eukaryota</taxon>
        <taxon>Metazoa</taxon>
        <taxon>Ecdysozoa</taxon>
        <taxon>Nematoda</taxon>
        <taxon>Chromadorea</taxon>
        <taxon>Rhabditida</taxon>
        <taxon>Rhabditina</taxon>
        <taxon>Rhabditomorpha</taxon>
        <taxon>Rhabditoidea</taxon>
        <taxon>Rhabditidae</taxon>
        <taxon>Peloderinae</taxon>
        <taxon>Caenorhabditis</taxon>
    </lineage>
</organism>
<reference evidence="3 4" key="1">
    <citation type="submission" date="2020-04" db="EMBL/GenBank/DDBJ databases">
        <authorList>
            <person name="Laetsch R D."/>
            <person name="Stevens L."/>
            <person name="Kumar S."/>
            <person name="Blaxter L. M."/>
        </authorList>
    </citation>
    <scope>NUCLEOTIDE SEQUENCE [LARGE SCALE GENOMIC DNA]</scope>
</reference>
<evidence type="ECO:0000313" key="4">
    <source>
        <dbReference type="Proteomes" id="UP000494206"/>
    </source>
</evidence>
<feature type="region of interest" description="Disordered" evidence="1">
    <location>
        <begin position="572"/>
        <end position="608"/>
    </location>
</feature>
<feature type="chain" id="PRO_5035735655" description="DUF19 domain-containing protein" evidence="2">
    <location>
        <begin position="18"/>
        <end position="900"/>
    </location>
</feature>
<accession>A0A8S1ERF8</accession>
<keyword evidence="4" id="KW-1185">Reference proteome</keyword>
<protein>
    <recommendedName>
        <fullName evidence="5">DUF19 domain-containing protein</fullName>
    </recommendedName>
</protein>
<dbReference type="EMBL" id="CADEPM010000004">
    <property type="protein sequence ID" value="CAB3403989.1"/>
    <property type="molecule type" value="Genomic_DNA"/>
</dbReference>
<dbReference type="Proteomes" id="UP000494206">
    <property type="component" value="Unassembled WGS sequence"/>
</dbReference>
<dbReference type="OrthoDB" id="5873508at2759"/>
<evidence type="ECO:0000313" key="3">
    <source>
        <dbReference type="EMBL" id="CAB3403989.1"/>
    </source>
</evidence>
<sequence length="900" mass="103227">MRSLWFVLFLTAASVDAFKTNRTSCFQYVECLESIQSSLKDCVGGTAISLTLEAKDVNIRDLVKYRALEFVGCQDRLLKEIVDFEALQILVNEDARECFDKLPESSKRIEPFTDSCDYVQPAIRNNSRGDSLQCLIDFKQDREYCESLLECCPDHTRCGERMNAVSLSYQNSRVKAEQIVYNMISCIVSNDPRFLREGARLQALRDPYRNAGIPFLRPDAYTESRISRRLALTSTATLAQRRERFLKKYSQIRQVVAQKLVNQFTTTTSTTEAPETEPTPEVVMEVKKIEDEVEEKTVNDEKEDQEAEDRVQIVRDLIRTASDKDLSTYVSLISEGKFSELFRLADKKHKVEDKLDSKVKAKLNKLKDILTRALEKSSEVDLLPEDIKSIATRSSEDSKKSEVKKTDKKHLDVDEVSKDVFEEKKDDEKKDGERKAEETKEEAKQTEEKKEEEKKEEKKSEEKKEEEKKEENVKEENEKKEDNKKNEEKKEEEAETKVDEINEKESVPSVFTISDTVDSKAESRLSHTAIDRKHRMVAEVEKVEKKLEVDEPEVKELTSKDRALLVEKEIKESAQKEKDSDDQMIESLVQDDLPKLEQESGEKKEKEKDVIAEMMESIKSSTTVAPEVTSTLKSELISNLDEVVLTEQQHQQLHSSKVSEDVEGSGEEHAPVTTTEPSEVIANVRKIHPRLEQTHCQEYASCWQTLLDYEEQCDRKYSTEVLSHGIDDAEILSILQNSSISHHEIVLKACLRPLDRTVHSTLKQLLVIQRGVRKACLELGRNKIAVTDAEEKQCSVEIPTTASADEFFSSVHARSQANHLTCRAKLEPIREACNIVRDCCASVDTCDNYIASSPVKKLETEAVRRLVKKQNDCETKMLQTLSYIHEQLSSPSRRRRFYYH</sequence>
<proteinExistence type="predicted"/>
<feature type="region of interest" description="Disordered" evidence="1">
    <location>
        <begin position="654"/>
        <end position="676"/>
    </location>
</feature>
<feature type="compositionally biased region" description="Basic and acidic residues" evidence="1">
    <location>
        <begin position="394"/>
        <end position="506"/>
    </location>
</feature>
<gene>
    <name evidence="3" type="ORF">CBOVIS_LOCUS6388</name>
</gene>
<feature type="region of interest" description="Disordered" evidence="1">
    <location>
        <begin position="386"/>
        <end position="509"/>
    </location>
</feature>
<name>A0A8S1ERF8_9PELO</name>
<evidence type="ECO:0000256" key="1">
    <source>
        <dbReference type="SAM" id="MobiDB-lite"/>
    </source>
</evidence>
<evidence type="ECO:0008006" key="5">
    <source>
        <dbReference type="Google" id="ProtNLM"/>
    </source>
</evidence>
<feature type="compositionally biased region" description="Basic and acidic residues" evidence="1">
    <location>
        <begin position="592"/>
        <end position="608"/>
    </location>
</feature>
<evidence type="ECO:0000256" key="2">
    <source>
        <dbReference type="SAM" id="SignalP"/>
    </source>
</evidence>
<feature type="signal peptide" evidence="2">
    <location>
        <begin position="1"/>
        <end position="17"/>
    </location>
</feature>
<feature type="compositionally biased region" description="Basic and acidic residues" evidence="1">
    <location>
        <begin position="572"/>
        <end position="581"/>
    </location>
</feature>